<evidence type="ECO:0000313" key="8">
    <source>
        <dbReference type="EMBL" id="MDR5896140.1"/>
    </source>
</evidence>
<gene>
    <name evidence="8" type="ORF">QC825_08660</name>
</gene>
<comment type="caution">
    <text evidence="8">The sequence shown here is derived from an EMBL/GenBank/DDBJ whole genome shotgun (WGS) entry which is preliminary data.</text>
</comment>
<dbReference type="PANTHER" id="PTHR30417:SF1">
    <property type="entry name" value="N-ACETYLMURAMOYL-L-ALANINE AMIDASE AMID"/>
    <property type="match status" value="1"/>
</dbReference>
<keyword evidence="4 8" id="KW-0378">Hydrolase</keyword>
<dbReference type="InterPro" id="IPR036366">
    <property type="entry name" value="PGBDSf"/>
</dbReference>
<evidence type="ECO:0000256" key="2">
    <source>
        <dbReference type="ARBA" id="ARBA00007553"/>
    </source>
</evidence>
<keyword evidence="9" id="KW-1185">Reference proteome</keyword>
<dbReference type="SUPFAM" id="SSF47090">
    <property type="entry name" value="PGBD-like"/>
    <property type="match status" value="1"/>
</dbReference>
<dbReference type="Gene3D" id="3.40.80.10">
    <property type="entry name" value="Peptidoglycan recognition protein-like"/>
    <property type="match status" value="1"/>
</dbReference>
<dbReference type="Pfam" id="PF01510">
    <property type="entry name" value="Amidase_2"/>
    <property type="match status" value="1"/>
</dbReference>
<feature type="domain" description="N-acetylmuramoyl-L-alanine amidase" evidence="7">
    <location>
        <begin position="64"/>
        <end position="209"/>
    </location>
</feature>
<evidence type="ECO:0000256" key="5">
    <source>
        <dbReference type="ARBA" id="ARBA00023316"/>
    </source>
</evidence>
<dbReference type="EMBL" id="JARWAO010000004">
    <property type="protein sequence ID" value="MDR5896140.1"/>
    <property type="molecule type" value="Genomic_DNA"/>
</dbReference>
<evidence type="ECO:0000256" key="1">
    <source>
        <dbReference type="ARBA" id="ARBA00001561"/>
    </source>
</evidence>
<dbReference type="InterPro" id="IPR036505">
    <property type="entry name" value="Amidase/PGRP_sf"/>
</dbReference>
<evidence type="ECO:0000256" key="3">
    <source>
        <dbReference type="ARBA" id="ARBA00011901"/>
    </source>
</evidence>
<keyword evidence="6" id="KW-0732">Signal</keyword>
<proteinExistence type="inferred from homology"/>
<name>A0ABU1GWD6_9GAMM</name>
<reference evidence="8 9" key="1">
    <citation type="submission" date="2023-04" db="EMBL/GenBank/DDBJ databases">
        <title>A long-awaited taxogenomic arrangement of the family Halomonadaceae.</title>
        <authorList>
            <person name="De La Haba R."/>
            <person name="Chuvochina M."/>
            <person name="Wittouck S."/>
            <person name="Arahal D.R."/>
            <person name="Sanchez-Porro C."/>
            <person name="Hugenholtz P."/>
            <person name="Ventosa A."/>
        </authorList>
    </citation>
    <scope>NUCLEOTIDE SEQUENCE [LARGE SCALE GENOMIC DNA]</scope>
    <source>
        <strain evidence="8 9">DSM 22428</strain>
    </source>
</reference>
<accession>A0ABU1GWD6</accession>
<organism evidence="8 9">
    <name type="scientific">Larsenimonas suaedae</name>
    <dbReference type="NCBI Taxonomy" id="1851019"/>
    <lineage>
        <taxon>Bacteria</taxon>
        <taxon>Pseudomonadati</taxon>
        <taxon>Pseudomonadota</taxon>
        <taxon>Gammaproteobacteria</taxon>
        <taxon>Oceanospirillales</taxon>
        <taxon>Halomonadaceae</taxon>
        <taxon>Larsenimonas</taxon>
    </lineage>
</organism>
<dbReference type="RefSeq" id="WP_251594540.1">
    <property type="nucleotide sequence ID" value="NZ_JAMLJI010000004.1"/>
</dbReference>
<dbReference type="SUPFAM" id="SSF55846">
    <property type="entry name" value="N-acetylmuramoyl-L-alanine amidase-like"/>
    <property type="match status" value="1"/>
</dbReference>
<dbReference type="PROSITE" id="PS51257">
    <property type="entry name" value="PROKAR_LIPOPROTEIN"/>
    <property type="match status" value="1"/>
</dbReference>
<dbReference type="InterPro" id="IPR002502">
    <property type="entry name" value="Amidase_domain"/>
</dbReference>
<dbReference type="CDD" id="cd06583">
    <property type="entry name" value="PGRP"/>
    <property type="match status" value="1"/>
</dbReference>
<dbReference type="InterPro" id="IPR051206">
    <property type="entry name" value="NAMLAA_amidase_2"/>
</dbReference>
<dbReference type="Gene3D" id="1.10.101.10">
    <property type="entry name" value="PGBD-like superfamily/PGBD"/>
    <property type="match status" value="1"/>
</dbReference>
<dbReference type="GO" id="GO:0008745">
    <property type="term" value="F:N-acetylmuramoyl-L-alanine amidase activity"/>
    <property type="evidence" value="ECO:0007669"/>
    <property type="project" value="UniProtKB-EC"/>
</dbReference>
<comment type="similarity">
    <text evidence="2">Belongs to the N-acetylmuramoyl-L-alanine amidase 2 family.</text>
</comment>
<evidence type="ECO:0000259" key="7">
    <source>
        <dbReference type="SMART" id="SM00644"/>
    </source>
</evidence>
<evidence type="ECO:0000256" key="4">
    <source>
        <dbReference type="ARBA" id="ARBA00022801"/>
    </source>
</evidence>
<feature type="chain" id="PRO_5047336214" description="N-acetylmuramoyl-L-alanine amidase" evidence="6">
    <location>
        <begin position="25"/>
        <end position="311"/>
    </location>
</feature>
<feature type="signal peptide" evidence="6">
    <location>
        <begin position="1"/>
        <end position="24"/>
    </location>
</feature>
<evidence type="ECO:0000256" key="6">
    <source>
        <dbReference type="SAM" id="SignalP"/>
    </source>
</evidence>
<sequence length="311" mass="34414">MLYSLTRPASLIALVALITGCASSSLTLPTEWHPYQAPPLLAPGPPDRLSQSHPLDARAGYLVDHHYPANVSNSRVRFLVLHFTSDDNAAAFRALQGPNVSVHYLITRSPERRGDTPIVLQMVPESRRAWHAGVSAWQGRTHLNDSSIGIEIVNEGPREGTLNGWAPYSVDQINAVIALARDISRRYGLDPTAIVGHSDIAPTRKVDPGPAFPWYRLYRAGIGAWPNPEDVDHFRARFEREPPSLAQFLGALSAYGYAVSPTDRLTDQARAATRAFQMHFRPADYSGEPDTQTAAILWALLERYRPEALPR</sequence>
<dbReference type="EC" id="3.5.1.28" evidence="3"/>
<dbReference type="Proteomes" id="UP001269375">
    <property type="component" value="Unassembled WGS sequence"/>
</dbReference>
<evidence type="ECO:0000313" key="9">
    <source>
        <dbReference type="Proteomes" id="UP001269375"/>
    </source>
</evidence>
<dbReference type="SMART" id="SM00644">
    <property type="entry name" value="Ami_2"/>
    <property type="match status" value="1"/>
</dbReference>
<protein>
    <recommendedName>
        <fullName evidence="3">N-acetylmuramoyl-L-alanine amidase</fullName>
        <ecNumber evidence="3">3.5.1.28</ecNumber>
    </recommendedName>
</protein>
<dbReference type="InterPro" id="IPR036365">
    <property type="entry name" value="PGBD-like_sf"/>
</dbReference>
<keyword evidence="5" id="KW-0961">Cell wall biogenesis/degradation</keyword>
<comment type="catalytic activity">
    <reaction evidence="1">
        <text>Hydrolyzes the link between N-acetylmuramoyl residues and L-amino acid residues in certain cell-wall glycopeptides.</text>
        <dbReference type="EC" id="3.5.1.28"/>
    </reaction>
</comment>
<dbReference type="PANTHER" id="PTHR30417">
    <property type="entry name" value="N-ACETYLMURAMOYL-L-ALANINE AMIDASE AMID"/>
    <property type="match status" value="1"/>
</dbReference>